<evidence type="ECO:0000313" key="3">
    <source>
        <dbReference type="Proteomes" id="UP000298438"/>
    </source>
</evidence>
<dbReference type="Gene3D" id="3.40.50.300">
    <property type="entry name" value="P-loop containing nucleotide triphosphate hydrolases"/>
    <property type="match status" value="1"/>
</dbReference>
<dbReference type="AlphaFoldDB" id="A0A4Y9SJF5"/>
<organism evidence="2 3">
    <name type="scientific">Zemynaea arenosa</name>
    <dbReference type="NCBI Taxonomy" id="2561931"/>
    <lineage>
        <taxon>Bacteria</taxon>
        <taxon>Pseudomonadati</taxon>
        <taxon>Pseudomonadota</taxon>
        <taxon>Betaproteobacteria</taxon>
        <taxon>Burkholderiales</taxon>
        <taxon>Oxalobacteraceae</taxon>
        <taxon>Telluria group</taxon>
        <taxon>Zemynaea</taxon>
    </lineage>
</organism>
<feature type="domain" description="NadR/Ttd14 AAA" evidence="1">
    <location>
        <begin position="8"/>
        <end position="163"/>
    </location>
</feature>
<dbReference type="InterPro" id="IPR027417">
    <property type="entry name" value="P-loop_NTPase"/>
</dbReference>
<dbReference type="InterPro" id="IPR052735">
    <property type="entry name" value="NAD_biosynth-regulator"/>
</dbReference>
<reference evidence="2 3" key="1">
    <citation type="submission" date="2019-03" db="EMBL/GenBank/DDBJ databases">
        <title>Draft Genome Sequence of Massilia arenosa sp. nov., a Novel Massilia Species Isolated from a Sandy-loam Maize Soil.</title>
        <authorList>
            <person name="Raths R."/>
            <person name="Peta V."/>
            <person name="Bucking H."/>
        </authorList>
    </citation>
    <scope>NUCLEOTIDE SEQUENCE [LARGE SCALE GENOMIC DNA]</scope>
    <source>
        <strain evidence="2 3">MC02</strain>
    </source>
</reference>
<proteinExistence type="predicted"/>
<dbReference type="EMBL" id="SPVF01000068">
    <property type="protein sequence ID" value="TFW26228.1"/>
    <property type="molecule type" value="Genomic_DNA"/>
</dbReference>
<dbReference type="Pfam" id="PF13521">
    <property type="entry name" value="AAA_28"/>
    <property type="match status" value="1"/>
</dbReference>
<dbReference type="PANTHER" id="PTHR37512:SF1">
    <property type="entry name" value="NADR_TTD14 AAA DOMAIN-CONTAINING PROTEIN"/>
    <property type="match status" value="1"/>
</dbReference>
<dbReference type="RefSeq" id="WP_135206052.1">
    <property type="nucleotide sequence ID" value="NZ_SPVF01000068.1"/>
</dbReference>
<dbReference type="Proteomes" id="UP000298438">
    <property type="component" value="Unassembled WGS sequence"/>
</dbReference>
<dbReference type="PANTHER" id="PTHR37512">
    <property type="entry name" value="TRIFUNCTIONAL NAD BIOSYNTHESIS/REGULATOR PROTEIN NADR"/>
    <property type="match status" value="1"/>
</dbReference>
<protein>
    <submittedName>
        <fullName evidence="2">Nicotinamide-nucleotide adenylyltransferase</fullName>
    </submittedName>
</protein>
<sequence length="188" mass="21019">MTAPPILRVAILGAESTGKSTLAAALAERYATRWVPEYLREFVETRQRVPFEADQAFIAGMQMEREDEAARRAIRILFCDTTPLMTAIYSRFYWHRVDEAVASLAEPHRYDLTVVTAPDTPWEPDGLQRESAQVRAHIHQQVLHTLDVRGIGWHLVEGSVQERVDHVVRLLSDMGACPPAGAVSESGA</sequence>
<dbReference type="OrthoDB" id="9151999at2"/>
<evidence type="ECO:0000313" key="2">
    <source>
        <dbReference type="EMBL" id="TFW26228.1"/>
    </source>
</evidence>
<name>A0A4Y9SJF5_9BURK</name>
<dbReference type="InterPro" id="IPR038727">
    <property type="entry name" value="NadR/Ttd14_AAA_dom"/>
</dbReference>
<dbReference type="SUPFAM" id="SSF52540">
    <property type="entry name" value="P-loop containing nucleoside triphosphate hydrolases"/>
    <property type="match status" value="1"/>
</dbReference>
<keyword evidence="3" id="KW-1185">Reference proteome</keyword>
<keyword evidence="2" id="KW-0548">Nucleotidyltransferase</keyword>
<accession>A0A4Y9SJF5</accession>
<gene>
    <name evidence="2" type="ORF">E4L96_04615</name>
</gene>
<comment type="caution">
    <text evidence="2">The sequence shown here is derived from an EMBL/GenBank/DDBJ whole genome shotgun (WGS) entry which is preliminary data.</text>
</comment>
<keyword evidence="2" id="KW-0808">Transferase</keyword>
<dbReference type="GO" id="GO:0016779">
    <property type="term" value="F:nucleotidyltransferase activity"/>
    <property type="evidence" value="ECO:0007669"/>
    <property type="project" value="UniProtKB-KW"/>
</dbReference>
<evidence type="ECO:0000259" key="1">
    <source>
        <dbReference type="Pfam" id="PF13521"/>
    </source>
</evidence>